<dbReference type="Proteomes" id="UP001295469">
    <property type="component" value="Chromosome C06"/>
</dbReference>
<organism evidence="2">
    <name type="scientific">Brassica napus</name>
    <name type="common">Rape</name>
    <dbReference type="NCBI Taxonomy" id="3708"/>
    <lineage>
        <taxon>Eukaryota</taxon>
        <taxon>Viridiplantae</taxon>
        <taxon>Streptophyta</taxon>
        <taxon>Embryophyta</taxon>
        <taxon>Tracheophyta</taxon>
        <taxon>Spermatophyta</taxon>
        <taxon>Magnoliopsida</taxon>
        <taxon>eudicotyledons</taxon>
        <taxon>Gunneridae</taxon>
        <taxon>Pentapetalae</taxon>
        <taxon>rosids</taxon>
        <taxon>malvids</taxon>
        <taxon>Brassicales</taxon>
        <taxon>Brassicaceae</taxon>
        <taxon>Brassiceae</taxon>
        <taxon>Brassica</taxon>
    </lineage>
</organism>
<keyword evidence="1" id="KW-1133">Transmembrane helix</keyword>
<feature type="transmembrane region" description="Helical" evidence="1">
    <location>
        <begin position="158"/>
        <end position="176"/>
    </location>
</feature>
<protein>
    <submittedName>
        <fullName evidence="2">(rape) hypothetical protein</fullName>
    </submittedName>
</protein>
<proteinExistence type="predicted"/>
<name>A0A816Q7I8_BRANA</name>
<keyword evidence="1" id="KW-0812">Transmembrane</keyword>
<dbReference type="EMBL" id="HG994370">
    <property type="protein sequence ID" value="CAF2056462.1"/>
    <property type="molecule type" value="Genomic_DNA"/>
</dbReference>
<keyword evidence="1" id="KW-0472">Membrane</keyword>
<reference evidence="2" key="1">
    <citation type="submission" date="2021-01" db="EMBL/GenBank/DDBJ databases">
        <authorList>
            <consortium name="Genoscope - CEA"/>
            <person name="William W."/>
        </authorList>
    </citation>
    <scope>NUCLEOTIDE SEQUENCE</scope>
</reference>
<sequence>DIAITPNPLLQTSSRAKVYENFTECLCLSKNITCLTIDSPEPPTRCVSSIFKLMVKLHLKSLHVFHPQRPSTLEKKLPRFLEAMGVDMLLLDAKVILFFEVMFIIVHHKLTGKITDLQRIYGITSPEQLSQTADSYTNHVDGVLSCLDTTPCVTCCLVYIRAIFLPCILLINIQFIS</sequence>
<dbReference type="AlphaFoldDB" id="A0A816Q7I8"/>
<gene>
    <name evidence="2" type="ORF">DARMORV10_C06P11870.1</name>
</gene>
<evidence type="ECO:0000256" key="1">
    <source>
        <dbReference type="SAM" id="Phobius"/>
    </source>
</evidence>
<evidence type="ECO:0000313" key="2">
    <source>
        <dbReference type="EMBL" id="CAF2056462.1"/>
    </source>
</evidence>
<accession>A0A816Q7I8</accession>
<feature type="non-terminal residue" evidence="2">
    <location>
        <position position="177"/>
    </location>
</feature>